<dbReference type="RefSeq" id="WP_377483200.1">
    <property type="nucleotide sequence ID" value="NZ_JBHLTN010000021.1"/>
</dbReference>
<protein>
    <submittedName>
        <fullName evidence="1">DUF6731 family protein</fullName>
    </submittedName>
</protein>
<comment type="caution">
    <text evidence="1">The sequence shown here is derived from an EMBL/GenBank/DDBJ whole genome shotgun (WGS) entry which is preliminary data.</text>
</comment>
<organism evidence="1 2">
    <name type="scientific">Ottowia pentelensis</name>
    <dbReference type="NCBI Taxonomy" id="511108"/>
    <lineage>
        <taxon>Bacteria</taxon>
        <taxon>Pseudomonadati</taxon>
        <taxon>Pseudomonadota</taxon>
        <taxon>Betaproteobacteria</taxon>
        <taxon>Burkholderiales</taxon>
        <taxon>Comamonadaceae</taxon>
        <taxon>Ottowia</taxon>
    </lineage>
</organism>
<dbReference type="EMBL" id="JBHLTN010000021">
    <property type="protein sequence ID" value="MFC0593189.1"/>
    <property type="molecule type" value="Genomic_DNA"/>
</dbReference>
<reference evidence="1 2" key="1">
    <citation type="submission" date="2024-09" db="EMBL/GenBank/DDBJ databases">
        <authorList>
            <person name="Sun Q."/>
            <person name="Mori K."/>
        </authorList>
    </citation>
    <scope>NUCLEOTIDE SEQUENCE [LARGE SCALE GENOMIC DNA]</scope>
    <source>
        <strain evidence="1 2">NCAIM B.02336</strain>
    </source>
</reference>
<evidence type="ECO:0000313" key="1">
    <source>
        <dbReference type="EMBL" id="MFC0593189.1"/>
    </source>
</evidence>
<evidence type="ECO:0000313" key="2">
    <source>
        <dbReference type="Proteomes" id="UP001589834"/>
    </source>
</evidence>
<gene>
    <name evidence="1" type="ORF">ACFFGG_11525</name>
</gene>
<dbReference type="Proteomes" id="UP001589834">
    <property type="component" value="Unassembled WGS sequence"/>
</dbReference>
<accession>A0ABV6PTL4</accession>
<dbReference type="InterPro" id="IPR046618">
    <property type="entry name" value="DUF6731"/>
</dbReference>
<name>A0ABV6PTL4_9BURK</name>
<dbReference type="Pfam" id="PF20505">
    <property type="entry name" value="DUF6731"/>
    <property type="match status" value="1"/>
</dbReference>
<keyword evidence="2" id="KW-1185">Reference proteome</keyword>
<sequence length="277" mass="31045">MSKRTFQVRFARPVVGADAAPLAPTLRELSGAHGAHLPAHDVGGERYQVRDLVRTGSVWRGVFGKLRDDAPHLVNGADEERELPLADGDRLLEKCHWLYRERGNLLVWQLNRASGGLTRFENYLSHLTGVLVQAPPIMNTGQIEEVLNHRVYEISYGYDRPPALDAGAPRWNQQQFDKMRALDAGHAKFEFRAQRKGQLTERAKEMVREAIGLTGVRKVRVRLTDHDDPIELFAAPLKDKISVEVLGRYPAASDVFAELEDAYDRNRSHIGAADAPA</sequence>
<proteinExistence type="predicted"/>